<dbReference type="EMBL" id="CP127363">
    <property type="protein sequence ID" value="WIY48948.1"/>
    <property type="molecule type" value="Genomic_DNA"/>
</dbReference>
<evidence type="ECO:0000259" key="4">
    <source>
        <dbReference type="Pfam" id="PF03543"/>
    </source>
</evidence>
<gene>
    <name evidence="5" type="ORF">QRO08_24575</name>
</gene>
<keyword evidence="6" id="KW-1185">Reference proteome</keyword>
<dbReference type="Gene3D" id="3.90.70.20">
    <property type="match status" value="1"/>
</dbReference>
<evidence type="ECO:0000256" key="2">
    <source>
        <dbReference type="ARBA" id="ARBA00022801"/>
    </source>
</evidence>
<dbReference type="GO" id="GO:0008233">
    <property type="term" value="F:peptidase activity"/>
    <property type="evidence" value="ECO:0007669"/>
    <property type="project" value="UniProtKB-KW"/>
</dbReference>
<name>A0ABY9AQ55_PARCI</name>
<feature type="domain" description="Peptidase C58 YopT-type" evidence="4">
    <location>
        <begin position="2"/>
        <end position="186"/>
    </location>
</feature>
<proteinExistence type="predicted"/>
<reference evidence="5 6" key="1">
    <citation type="submission" date="2023-06" db="EMBL/GenBank/DDBJ databases">
        <authorList>
            <person name="Ham H."/>
            <person name="Park D.S."/>
        </authorList>
    </citation>
    <scope>NUCLEOTIDE SEQUENCE [LARGE SCALE GENOMIC DNA]</scope>
    <source>
        <strain evidence="5 6">KACC 17005</strain>
    </source>
</reference>
<dbReference type="NCBIfam" id="TIGR01586">
    <property type="entry name" value="yopT_cys_prot"/>
    <property type="match status" value="1"/>
</dbReference>
<evidence type="ECO:0000256" key="1">
    <source>
        <dbReference type="ARBA" id="ARBA00022670"/>
    </source>
</evidence>
<keyword evidence="3" id="KW-0788">Thiol protease</keyword>
<keyword evidence="2" id="KW-0378">Hydrolase</keyword>
<sequence>MSTSVFAYQTAELEQANVEGICVGLVTEWLRRPNQSPSGRMAALARDTPSHAQAALRQQKYQQDKDALRAQGMGAADADMRAQNGVLREAGLRPADNEDIYRSDALSDVARAVSTNGTRHLLGLYFTDGTAHTVATSAAGGKVTLFDPNFGEFEAPPRRMGGLMQSLSNRYERPNGHILMAVSVQSMH</sequence>
<protein>
    <submittedName>
        <fullName evidence="5">YopT-type cysteine protease domain-containing protein</fullName>
    </submittedName>
</protein>
<evidence type="ECO:0000313" key="6">
    <source>
        <dbReference type="Proteomes" id="UP001242732"/>
    </source>
</evidence>
<dbReference type="GeneID" id="79789881"/>
<dbReference type="RefSeq" id="WP_011793277.1">
    <property type="nucleotide sequence ID" value="NZ_CP023687.1"/>
</dbReference>
<evidence type="ECO:0000256" key="3">
    <source>
        <dbReference type="ARBA" id="ARBA00022807"/>
    </source>
</evidence>
<dbReference type="CDD" id="cd20497">
    <property type="entry name" value="C58_YopT-like"/>
    <property type="match status" value="1"/>
</dbReference>
<accession>A0ABY9AQ55</accession>
<organism evidence="5 6">
    <name type="scientific">Paracidovorax citrulli</name>
    <name type="common">Acidovorax citrulli</name>
    <dbReference type="NCBI Taxonomy" id="80869"/>
    <lineage>
        <taxon>Bacteria</taxon>
        <taxon>Pseudomonadati</taxon>
        <taxon>Pseudomonadota</taxon>
        <taxon>Betaproteobacteria</taxon>
        <taxon>Burkholderiales</taxon>
        <taxon>Comamonadaceae</taxon>
        <taxon>Paracidovorax</taxon>
    </lineage>
</organism>
<dbReference type="InterPro" id="IPR006473">
    <property type="entry name" value="Peptidase_C58_Yopt"/>
</dbReference>
<dbReference type="GO" id="GO:0006508">
    <property type="term" value="P:proteolysis"/>
    <property type="evidence" value="ECO:0007669"/>
    <property type="project" value="UniProtKB-KW"/>
</dbReference>
<dbReference type="SUPFAM" id="SSF54001">
    <property type="entry name" value="Cysteine proteinases"/>
    <property type="match status" value="1"/>
</dbReference>
<dbReference type="Pfam" id="PF03543">
    <property type="entry name" value="Peptidase_C58"/>
    <property type="match status" value="1"/>
</dbReference>
<dbReference type="InterPro" id="IPR038765">
    <property type="entry name" value="Papain-like_cys_pep_sf"/>
</dbReference>
<dbReference type="Proteomes" id="UP001242732">
    <property type="component" value="Chromosome"/>
</dbReference>
<evidence type="ECO:0000313" key="5">
    <source>
        <dbReference type="EMBL" id="WIY48948.1"/>
    </source>
</evidence>
<keyword evidence="1 5" id="KW-0645">Protease</keyword>